<name>A0ABR9HZJ4_9PSEU</name>
<gene>
    <name evidence="2" type="ORF">H4696_003460</name>
</gene>
<evidence type="ECO:0008006" key="4">
    <source>
        <dbReference type="Google" id="ProtNLM"/>
    </source>
</evidence>
<dbReference type="EMBL" id="JADBEG010000001">
    <property type="protein sequence ID" value="MBE1496360.1"/>
    <property type="molecule type" value="Genomic_DNA"/>
</dbReference>
<evidence type="ECO:0000313" key="3">
    <source>
        <dbReference type="Proteomes" id="UP000631670"/>
    </source>
</evidence>
<evidence type="ECO:0000256" key="1">
    <source>
        <dbReference type="SAM" id="MobiDB-lite"/>
    </source>
</evidence>
<organism evidence="2 3">
    <name type="scientific">Amycolatopsis lexingtonensis</name>
    <dbReference type="NCBI Taxonomy" id="218822"/>
    <lineage>
        <taxon>Bacteria</taxon>
        <taxon>Bacillati</taxon>
        <taxon>Actinomycetota</taxon>
        <taxon>Actinomycetes</taxon>
        <taxon>Pseudonocardiales</taxon>
        <taxon>Pseudonocardiaceae</taxon>
        <taxon>Amycolatopsis</taxon>
    </lineage>
</organism>
<dbReference type="Proteomes" id="UP000631670">
    <property type="component" value="Unassembled WGS sequence"/>
</dbReference>
<dbReference type="RefSeq" id="WP_086865158.1">
    <property type="nucleotide sequence ID" value="NZ_JADBEG010000001.1"/>
</dbReference>
<accession>A0ABR9HZJ4</accession>
<proteinExistence type="predicted"/>
<protein>
    <recommendedName>
        <fullName evidence="4">DUF1707 domain-containing protein</fullName>
    </recommendedName>
</protein>
<evidence type="ECO:0000313" key="2">
    <source>
        <dbReference type="EMBL" id="MBE1496360.1"/>
    </source>
</evidence>
<keyword evidence="3" id="KW-1185">Reference proteome</keyword>
<reference evidence="2 3" key="1">
    <citation type="submission" date="2020-10" db="EMBL/GenBank/DDBJ databases">
        <title>Sequencing the genomes of 1000 actinobacteria strains.</title>
        <authorList>
            <person name="Klenk H.-P."/>
        </authorList>
    </citation>
    <scope>NUCLEOTIDE SEQUENCE [LARGE SCALE GENOMIC DNA]</scope>
    <source>
        <strain evidence="2 3">DSM 44653</strain>
    </source>
</reference>
<feature type="region of interest" description="Disordered" evidence="1">
    <location>
        <begin position="23"/>
        <end position="45"/>
    </location>
</feature>
<comment type="caution">
    <text evidence="2">The sequence shown here is derived from an EMBL/GenBank/DDBJ whole genome shotgun (WGS) entry which is preliminary data.</text>
</comment>
<sequence>MAITLLAGILVLVLLVAHFSPSPRRGWWRRSGEPNSSGSHSGGAGRQAVALERELTARLLTGELTQAGYRDAMARLADDECVRGDDVAMLLWRARLGPAGDDGPADLLDRLGVTLPGVRPGVLCSAAVLASTGAGADELMETLHLTRVQARTVIAAVTTP</sequence>